<dbReference type="InterPro" id="IPR000403">
    <property type="entry name" value="PI3/4_kinase_cat_dom"/>
</dbReference>
<dbReference type="PROSITE" id="PS50290">
    <property type="entry name" value="PI3_4_KINASE_3"/>
    <property type="match status" value="1"/>
</dbReference>
<dbReference type="SUPFAM" id="SSF48403">
    <property type="entry name" value="Ankyrin repeat"/>
    <property type="match status" value="1"/>
</dbReference>
<dbReference type="PROSITE" id="PS51190">
    <property type="entry name" value="FATC"/>
    <property type="match status" value="1"/>
</dbReference>
<dbReference type="GO" id="GO:0000184">
    <property type="term" value="P:nuclear-transcribed mRNA catabolic process, nonsense-mediated decay"/>
    <property type="evidence" value="ECO:0007669"/>
    <property type="project" value="UniProtKB-KW"/>
</dbReference>
<keyword evidence="2" id="KW-0040">ANK repeat</keyword>
<feature type="region of interest" description="Disordered" evidence="3">
    <location>
        <begin position="4038"/>
        <end position="4060"/>
    </location>
</feature>
<dbReference type="InterPro" id="IPR031559">
    <property type="entry name" value="SMG1"/>
</dbReference>
<dbReference type="GO" id="GO:0004674">
    <property type="term" value="F:protein serine/threonine kinase activity"/>
    <property type="evidence" value="ECO:0007669"/>
    <property type="project" value="InterPro"/>
</dbReference>
<dbReference type="Gene3D" id="3.30.1010.10">
    <property type="entry name" value="Phosphatidylinositol 3-kinase Catalytic Subunit, Chain A, domain 4"/>
    <property type="match status" value="1"/>
</dbReference>
<dbReference type="SMART" id="SM00146">
    <property type="entry name" value="PI3Kc"/>
    <property type="match status" value="1"/>
</dbReference>
<accession>A0A0X3P6F9</accession>
<dbReference type="InterPro" id="IPR003152">
    <property type="entry name" value="FATC_dom"/>
</dbReference>
<organism evidence="6">
    <name type="scientific">Schistocephalus solidus</name>
    <name type="common">Tapeworm</name>
    <dbReference type="NCBI Taxonomy" id="70667"/>
    <lineage>
        <taxon>Eukaryota</taxon>
        <taxon>Metazoa</taxon>
        <taxon>Spiralia</taxon>
        <taxon>Lophotrochozoa</taxon>
        <taxon>Platyhelminthes</taxon>
        <taxon>Cestoda</taxon>
        <taxon>Eucestoda</taxon>
        <taxon>Diphyllobothriidea</taxon>
        <taxon>Diphyllobothriidae</taxon>
        <taxon>Schistocephalus</taxon>
    </lineage>
</organism>
<dbReference type="InterPro" id="IPR036940">
    <property type="entry name" value="PI3/4_kinase_cat_sf"/>
</dbReference>
<feature type="repeat" description="ANK" evidence="2">
    <location>
        <begin position="80"/>
        <end position="112"/>
    </location>
</feature>
<dbReference type="InterPro" id="IPR011009">
    <property type="entry name" value="Kinase-like_dom_sf"/>
</dbReference>
<protein>
    <submittedName>
        <fullName evidence="6">Uncharacterized protein</fullName>
    </submittedName>
</protein>
<dbReference type="PROSITE" id="PS50088">
    <property type="entry name" value="ANK_REPEAT"/>
    <property type="match status" value="2"/>
</dbReference>
<dbReference type="SUPFAM" id="SSF48371">
    <property type="entry name" value="ARM repeat"/>
    <property type="match status" value="2"/>
</dbReference>
<name>A0A0X3P6F9_SCHSO</name>
<dbReference type="EMBL" id="GEEE01019613">
    <property type="protein sequence ID" value="JAP43612.1"/>
    <property type="molecule type" value="Transcribed_RNA"/>
</dbReference>
<dbReference type="Pfam" id="PF00454">
    <property type="entry name" value="PI3_PI4_kinase"/>
    <property type="match status" value="1"/>
</dbReference>
<proteinExistence type="predicted"/>
<dbReference type="InterPro" id="IPR036770">
    <property type="entry name" value="Ankyrin_rpt-contain_sf"/>
</dbReference>
<feature type="domain" description="FATC" evidence="5">
    <location>
        <begin position="4059"/>
        <end position="4091"/>
    </location>
</feature>
<reference evidence="6" key="1">
    <citation type="submission" date="2016-01" db="EMBL/GenBank/DDBJ databases">
        <title>Reference transcriptome for the parasite Schistocephalus solidus: insights into the molecular evolution of parasitism.</title>
        <authorList>
            <person name="Hebert F.O."/>
            <person name="Grambauer S."/>
            <person name="Barber I."/>
            <person name="Landry C.R."/>
            <person name="Aubin-Horth N."/>
        </authorList>
    </citation>
    <scope>NUCLEOTIDE SEQUENCE</scope>
</reference>
<feature type="region of interest" description="Disordered" evidence="3">
    <location>
        <begin position="3779"/>
        <end position="3814"/>
    </location>
</feature>
<evidence type="ECO:0000256" key="1">
    <source>
        <dbReference type="ARBA" id="ARBA00023161"/>
    </source>
</evidence>
<dbReference type="InterPro" id="IPR050517">
    <property type="entry name" value="DDR_Repair_Kinase"/>
</dbReference>
<evidence type="ECO:0000256" key="3">
    <source>
        <dbReference type="SAM" id="MobiDB-lite"/>
    </source>
</evidence>
<evidence type="ECO:0000259" key="5">
    <source>
        <dbReference type="PROSITE" id="PS51190"/>
    </source>
</evidence>
<dbReference type="Pfam" id="PF12796">
    <property type="entry name" value="Ank_2"/>
    <property type="match status" value="1"/>
</dbReference>
<dbReference type="Pfam" id="PF15785">
    <property type="entry name" value="SMG1"/>
    <property type="match status" value="1"/>
</dbReference>
<evidence type="ECO:0000259" key="4">
    <source>
        <dbReference type="PROSITE" id="PS50290"/>
    </source>
</evidence>
<sequence length="4091" mass="452806">MEKCSADLRTWFSAIEKGKLSVIQRLLKNPEDIDISTSVTIDDVEHHNVTGLILASHVGVKDVVRWFLLNKADVNATTSLGWQAIHFAAKRGHVATVDMLFSNGAIPDNVTKNHETPIYLAFQAHMWDTVRKLLQLGATLDDTNEHLFSHCVQRGLLSIEMLNKRKFSRHPQLLSKPEHEPTTQHPTLFHDVSPPLQSAPLTSIDVTSQTLVSQLQYQCFGYDLEITQRKRDLLFRLPLLPTTLHLKSPAKLVQLVKILTNTHASLPFRISAIKDAIRLLPILDCRTKLKQGKRGVISPFQGCIEPYLRLLELSICERNCSEELASLISELTGRLCVINVVHSANPPDESDSECAEQANPKGESPVVIKIIYISRLLRKLVSKASSKPCAQYRAGILTHLCRILNSEMFVFSADNVNGNCDNLPSLIPLPVFEPLLNSLFQLTDALDQATNVSRLSQFIQLIGACFSRSSSNELRAEKFKAEFADKFTDLADILVAWCVDPSSYSRGVAVGSIYRSLRSGLGPWWLNFPSLENSTYSVDGHQTVYLRTAACNMLGRLLEDTDDCLEKATTEYRHVCSSVTQRRGGPLTKPPATSDIAQNINAANIFSSVLSNTCAGLKRHLLTEKSSHARIGMPPESLCVWTSRLFNVLRNLDLLMSINAGLKPNPTPRTHMPSSYSLPLTTLPELQHNAHNLLAFTISTLECENENLPAKISQHFLNYINRATDGMVSQVSLQHVSTLCELVHVILQGASLDSTDFVVETFKVLFGPDSLLHRLKTSAVGSRPLLQLLLEIANSDLIKVSVVLEMCLNDVELFAQNPDKGELEMLLLFALTLFTKILPLGSESLVTCFIERLFETISDIFRRTTERNYPSDRVRMAIIYTVAGIPLIRLSDVSLEAVSVIIQRLLSVPSFCGDELDSIRYLLSQYADVAKSTTILVPLLSSYLYKLLLNPNSPVRANAGQTFRTLVGLLIRFLSSTVPPNFIPPLRKLALLCVGHPTLHVRGAGTDLLLILGAAECDPSLFVGSGPSSRSNSLFVQWFSTMRPEVSTPLLTSASLNATQSYRPSSNLMRSQSSFPSLPAIAGMLGFLTRGAPYVSSRQTSRLGILRNPNDWIRRLACMITPLSSRDSGFNWFASSSSAVYLVVWFTAWSMVDYKLKVAPWANPCKTFLSLEGIVHALLSKLSGNCLPKLKQVVQSTPGLEDFLDVSMAVVLKQPLNHSLLQATYVAVFLQMLEKMIANAVDGFAASLPPALASHAFFKMNMMTCHQWFNRIRGPFACLHTWIHPLSSDFESSASAIWSIYSLLHQVIEFAQPGSTQWLNQLSKFGDPEGLLLCLVLSLYRVGANEELNLLHCFLQSSTFGGKYAQNPFAWVRGLACLNAGQLDEAIASLSTFVDTAFGSAWTEQRRPLIATYPDFGLASRNFALRLLIVLLIRVGDLKRVEHFSTLLQETSSTTDIKDEVVCTNRGDSVGDTFQRPVELSSDSRVLPIYFPKADADIERLRALQMMSKWDICLTDASHPKNEPSGSRIDLLSHLENKLLLDSENQHALTSEMLKDLVNTVRQTSTSLAIQTSPSFGFGTFIESPLSDILARANILDGADDSSSQLPQHSNTVSLATWQALAGNCCDQDLRTRSVLSACENMVLRLPPTRQGTVDQPVDGSRGIAMRMLINEATTLKLMSRPIAHVPDYLSVVSSVNERTQLPSIDRLRMIRCLGNLLWLNESPEEDDPEAGHLLHKVVAMNCLAQGLRRSVVEAIPDRLKHAGHCLMNASVALQLFNFLEGLVTGYGTEYKSRTFCEAIYDCASLAVTEAPSSIPQRPNQLQSQAVSLVRHLLFFSELASAPWVDGLPLVPPGREEESNLPQITQEVFSTSSPSGLSMRLLMFATRLSPTNASAAAWLQMANWCFTRGQNGVVSLKSTAKQVLAKLLEPGGIEMIDAVAIETLSSGLLEEENERLESMLNRQLPAFTNEERMSTRIRLLSSLYSFLRPREDLLGTDVDGFAFSINRFCPDDLTLSCGLSATSLKQKFAEHLVHTVPELFPSTSSADNQCLNLCRSVVSSLTGRLYTLHTFAAQAYVTYLTVAGQVINNMSSGGNTCEQTTTATSPVIPTESIAPIEPVTATLRLLYLLNEPCRSLRNLLKNLLVHGSDSQEPLRGEVAFQSAALSSQSGPVVWASCLPHLLVRLGHPDPAVRQCLLDLLRRLIEMTSAGPAAVVALSKTDHALVTRLVFPAIVSSQGVDAAAQSDYRTKSHAEIVSALRSMGCSEMVDQVLAFVVEARRLAILWEELWCGALIQHLDELAKKTNMLAAELRPSPTPPDQLAAQTSDMGVLNSEVSRGLEPKPPAAPFNQLLVQKAENLPDVDKAVKIRKLRYRALVAPTFAVFNQLITLTLSEVPQTSHEAWFQATFKTVIDETVNALNQLCESPDPQSPAVLLQALVSRFQTLAQPAPSRFNPAMIGNVNAGLGVPCAYQPTNPRVLNLSHVSPRLANLSEGLVSVSTGNKQSSGLAIPLPGRSYLNLARVGLRINVYPTKTRPKRIIFWGENGCAYPYLLKCLEDLRLDDRVIQLMRLTNIATRSRAGGVQSTTLRTYSVTPIGPKAGLIQMVQGAMPLFSLYKRWQQRRAADALDGDPSKPLIIPKPSDLFYSRLKELMPSDALISSASRLSWPLPILRKVLTSLEAETAPDLLTRELWAASPSMSSWWKASSTFAQSLGSTSAFGYLLGLGDRHLDNLLVDLTTGRLVHIDFNICFDEGRSLRVPELVPFRLTRILRHPLGPLAFHFLSSLHAEHEAIEKPQQQQPQNLVSMGAFGQSFQLTLETFRQISELIMIQLHSFAFDPLTDWMRSRQSECNFDLSYLSAYRGGCIKVAGKTDSNSAICTDLSKGQRLRQRIFAELQRNAGLLAARFIELRESTIWKSVNNNLYDTFERLEENLVLWKQYKDTEIEAHRVGALLEELKSKSAASRLASFEQRVRLESEVSAALVHTIDRLSTFVTNLQDSVSSRRSVISRWLIPANGIFKLPASLRCERLITLITAYRSVARSYLVPPDSNLQISSDAWFNKTKFSIHVLSRILQRTDLKTTENLEEAYLSAMSELPLEQPSWKSNTILESLTSAIALTTANTETLKMQNLALDESELDLEAILVQEEDNLRLFLREQGIFGPAAFKWALAKRVSEWVKSLAGMEILHKQEPEASLLSVHRLDQIYQHLVTLTAAFSMFDSTRTEYSPPLGEFCPIPFNAGLEADAQAELVFLFSVNEFVKCLVDLRDNIFELLLPELEDALIDAPSEGGLIDQLARILLQYGEVDSTLLQGQVADLLMRSSPERNKNDEHLAQVFLALHLTLTNASAQMAEISRRMSECPITAPAWFYVDYVSQAVGILQSRCVNGFGATSLWGWRPISGEPVRDSWTDEVYISGLAAILNLCESLRCHWSTIRCGVVKTDHLDESTGQTDRIDWEQRPVRLLELFLGRLINRLALISQATLAASRLLLSLLEESGMSVRNALIEIDRLNAGSDLQHSLLATDRLVQSAEFCAMSMQPPRVRALAGVAGSLLTNLFTRTGRYVNKTTALRSVFYADEHVRRLSLYRTVFVWIHGPSFPESELKALEQEETVVHTDHGKETSCPVSLPVLIEKMNESVAAARMQATTPDWTKEETEVVEEICTLGEAICAAESERIQTQVSQTEILALLKERDSLWQKRKSCKSELTDMDFKLLALKEEYNLDWPASKWLSKTVAAACQPAKSCLLDCLSSDLYALEAKLQDSRSRLLAVSSALAAEDRQKTAPRLTDSGNGGGGTSAPAKAKNRGKGNRKASSIASNHELVSNMATVRQVLATFQRNFLLELRPYVKFALRMEQLLASDGSIQATGTAVAVTTTTKSSAIWASWLENQQVWTSTSMRLLKNFTRFVTDLGNFPESACFEEVTFNLAEELVTDCRDLRHRLTPCLLNQLKLAVLKSMSLAEEGTGEKFAECFAELDFHEEKSTNGDEEDDSTNAVGATVPVIDKVSSPDETLPPAVIAALKRLYDRLRGHDSLLFQKQSPSRTAVTTASPSLVSAPPPPLLSPSEQTEACIYAAVDPDRLAPMFEGWTAWV</sequence>
<dbReference type="PROSITE" id="PS50297">
    <property type="entry name" value="ANK_REP_REGION"/>
    <property type="match status" value="1"/>
</dbReference>
<dbReference type="SMART" id="SM01343">
    <property type="entry name" value="FATC"/>
    <property type="match status" value="1"/>
</dbReference>
<dbReference type="Gene3D" id="1.25.40.20">
    <property type="entry name" value="Ankyrin repeat-containing domain"/>
    <property type="match status" value="1"/>
</dbReference>
<dbReference type="Pfam" id="PF02260">
    <property type="entry name" value="FATC"/>
    <property type="match status" value="1"/>
</dbReference>
<evidence type="ECO:0000256" key="2">
    <source>
        <dbReference type="PROSITE-ProRule" id="PRU00023"/>
    </source>
</evidence>
<keyword evidence="1" id="KW-0866">Nonsense-mediated mRNA decay</keyword>
<feature type="repeat" description="ANK" evidence="2">
    <location>
        <begin position="113"/>
        <end position="145"/>
    </location>
</feature>
<dbReference type="PANTHER" id="PTHR11139">
    <property type="entry name" value="ATAXIA TELANGIECTASIA MUTATED ATM -RELATED"/>
    <property type="match status" value="1"/>
</dbReference>
<dbReference type="SMART" id="SM00248">
    <property type="entry name" value="ANK"/>
    <property type="match status" value="3"/>
</dbReference>
<feature type="domain" description="PI3K/PI4K catalytic" evidence="4">
    <location>
        <begin position="2523"/>
        <end position="2894"/>
    </location>
</feature>
<dbReference type="SUPFAM" id="SSF56112">
    <property type="entry name" value="Protein kinase-like (PK-like)"/>
    <property type="match status" value="1"/>
</dbReference>
<dbReference type="Gene3D" id="1.10.1070.11">
    <property type="entry name" value="Phosphatidylinositol 3-/4-kinase, catalytic domain"/>
    <property type="match status" value="1"/>
</dbReference>
<dbReference type="GO" id="GO:0005634">
    <property type="term" value="C:nucleus"/>
    <property type="evidence" value="ECO:0007669"/>
    <property type="project" value="TreeGrafter"/>
</dbReference>
<evidence type="ECO:0000313" key="6">
    <source>
        <dbReference type="EMBL" id="JAP43612.1"/>
    </source>
</evidence>
<feature type="compositionally biased region" description="Polar residues" evidence="3">
    <location>
        <begin position="4038"/>
        <end position="4047"/>
    </location>
</feature>
<dbReference type="InterPro" id="IPR016024">
    <property type="entry name" value="ARM-type_fold"/>
</dbReference>
<dbReference type="InterPro" id="IPR002110">
    <property type="entry name" value="Ankyrin_rpt"/>
</dbReference>
<gene>
    <name evidence="6" type="ORF">TR105183</name>
</gene>